<accession>A0ABX2A5T0</accession>
<feature type="region of interest" description="Disordered" evidence="1">
    <location>
        <begin position="202"/>
        <end position="223"/>
    </location>
</feature>
<proteinExistence type="predicted"/>
<dbReference type="Proteomes" id="UP000757540">
    <property type="component" value="Unassembled WGS sequence"/>
</dbReference>
<protein>
    <recommendedName>
        <fullName evidence="4">Tail assembly chaperone</fullName>
    </recommendedName>
</protein>
<reference evidence="2 3" key="1">
    <citation type="submission" date="2020-05" db="EMBL/GenBank/DDBJ databases">
        <title>Genomic Encyclopedia of Type Strains, Phase III (KMG-III): the genomes of soil and plant-associated and newly described type strains.</title>
        <authorList>
            <person name="Whitman W."/>
        </authorList>
    </citation>
    <scope>NUCLEOTIDE SEQUENCE [LARGE SCALE GENOMIC DNA]</scope>
    <source>
        <strain evidence="2 3">KCTC 19046</strain>
    </source>
</reference>
<dbReference type="EMBL" id="JABEZU010000003">
    <property type="protein sequence ID" value="NOV98219.1"/>
    <property type="molecule type" value="Genomic_DNA"/>
</dbReference>
<evidence type="ECO:0000313" key="3">
    <source>
        <dbReference type="Proteomes" id="UP000757540"/>
    </source>
</evidence>
<dbReference type="RefSeq" id="WP_171784430.1">
    <property type="nucleotide sequence ID" value="NZ_BAAAML010000012.1"/>
</dbReference>
<keyword evidence="3" id="KW-1185">Reference proteome</keyword>
<evidence type="ECO:0000313" key="2">
    <source>
        <dbReference type="EMBL" id="NOV98219.1"/>
    </source>
</evidence>
<feature type="region of interest" description="Disordered" evidence="1">
    <location>
        <begin position="50"/>
        <end position="76"/>
    </location>
</feature>
<gene>
    <name evidence="2" type="ORF">HDG69_002804</name>
</gene>
<comment type="caution">
    <text evidence="2">The sequence shown here is derived from an EMBL/GenBank/DDBJ whole genome shotgun (WGS) entry which is preliminary data.</text>
</comment>
<evidence type="ECO:0008006" key="4">
    <source>
        <dbReference type="Google" id="ProtNLM"/>
    </source>
</evidence>
<organism evidence="2 3">
    <name type="scientific">Isoptericola halotolerans</name>
    <dbReference type="NCBI Taxonomy" id="300560"/>
    <lineage>
        <taxon>Bacteria</taxon>
        <taxon>Bacillati</taxon>
        <taxon>Actinomycetota</taxon>
        <taxon>Actinomycetes</taxon>
        <taxon>Micrococcales</taxon>
        <taxon>Promicromonosporaceae</taxon>
        <taxon>Isoptericola</taxon>
    </lineage>
</organism>
<evidence type="ECO:0000256" key="1">
    <source>
        <dbReference type="SAM" id="MobiDB-lite"/>
    </source>
</evidence>
<name>A0ABX2A5T0_9MICO</name>
<sequence length="223" mass="24427">MDQTKDAAGVTEDFDLLAFVETGTIATREVVIYTDHEAARRCQEIEAALDALDDDGPDDRKQDAPLGAESDETRRAELEAEAEQWLERLQASKMTWTVRALSNDEIKASFDVVAAPKMPVPPKEGVAQAIKDRWHERVEEYGRKKAEADEDRNLVLVANAVVGIETPAGSTGSVTVEQLKALRSKPHGQQWIDRLYTAVDAATSDEVEPPVPTSPGRSTSSRG</sequence>